<proteinExistence type="predicted"/>
<dbReference type="InParanoid" id="A9WIH0"/>
<evidence type="ECO:0008006" key="3">
    <source>
        <dbReference type="Google" id="ProtNLM"/>
    </source>
</evidence>
<evidence type="ECO:0000313" key="2">
    <source>
        <dbReference type="Proteomes" id="UP000002008"/>
    </source>
</evidence>
<reference evidence="2" key="1">
    <citation type="journal article" date="2011" name="BMC Genomics">
        <title>Complete genome sequence of the filamentous anoxygenic phototrophic bacterium Chloroflexus aurantiacus.</title>
        <authorList>
            <person name="Tang K.H."/>
            <person name="Barry K."/>
            <person name="Chertkov O."/>
            <person name="Dalin E."/>
            <person name="Han C.S."/>
            <person name="Hauser L.J."/>
            <person name="Honchak B.M."/>
            <person name="Karbach L.E."/>
            <person name="Land M.L."/>
            <person name="Lapidus A."/>
            <person name="Larimer F.W."/>
            <person name="Mikhailova N."/>
            <person name="Pitluck S."/>
            <person name="Pierson B.K."/>
            <person name="Blankenship R.E."/>
        </authorList>
    </citation>
    <scope>NUCLEOTIDE SEQUENCE [LARGE SCALE GENOMIC DNA]</scope>
    <source>
        <strain evidence="2">ATCC 29366 / DSM 635 / J-10-fl</strain>
    </source>
</reference>
<dbReference type="KEGG" id="cau:Caur_1038"/>
<protein>
    <recommendedName>
        <fullName evidence="3">Membrane-bound metal-dependent hydrolase</fullName>
    </recommendedName>
</protein>
<accession>A9WIH0</accession>
<dbReference type="PATRIC" id="fig|324602.8.peg.1183"/>
<dbReference type="AlphaFoldDB" id="A9WIH0"/>
<dbReference type="EnsemblBacteria" id="ABY34270">
    <property type="protein sequence ID" value="ABY34270"/>
    <property type="gene ID" value="Caur_1038"/>
</dbReference>
<dbReference type="EMBL" id="CP000909">
    <property type="protein sequence ID" value="ABY34270.1"/>
    <property type="molecule type" value="Genomic_DNA"/>
</dbReference>
<dbReference type="eggNOG" id="ENOG50315SY">
    <property type="taxonomic scope" value="Bacteria"/>
</dbReference>
<keyword evidence="2" id="KW-1185">Reference proteome</keyword>
<organism evidence="1 2">
    <name type="scientific">Chloroflexus aurantiacus (strain ATCC 29366 / DSM 635 / J-10-fl)</name>
    <dbReference type="NCBI Taxonomy" id="324602"/>
    <lineage>
        <taxon>Bacteria</taxon>
        <taxon>Bacillati</taxon>
        <taxon>Chloroflexota</taxon>
        <taxon>Chloroflexia</taxon>
        <taxon>Chloroflexales</taxon>
        <taxon>Chloroflexineae</taxon>
        <taxon>Chloroflexaceae</taxon>
        <taxon>Chloroflexus</taxon>
    </lineage>
</organism>
<sequence length="184" mass="21088">MNLQEHLITSTLLAVSLYPRQPLAAALVIAGGVLVDLDHLALYISRTGDWSISGALHYNRYRHRFPQPGDSRPRYGSLRSRLHHPLIVLPPLWALAQRLPWVRPLAAGVTLHLLLDHIALPFVWNIYLRAGGRCVRCGSRRKVSVYLRPDDQHQQWQWTVLCQRCAYHTKPLRSRQSVKASVRD</sequence>
<dbReference type="Proteomes" id="UP000002008">
    <property type="component" value="Chromosome"/>
</dbReference>
<dbReference type="STRING" id="324602.Caur_1038"/>
<dbReference type="HOGENOM" id="CLU_1377236_0_0_0"/>
<dbReference type="RefSeq" id="WP_012256926.1">
    <property type="nucleotide sequence ID" value="NC_010175.1"/>
</dbReference>
<gene>
    <name evidence="1" type="ordered locus">Caur_1038</name>
</gene>
<evidence type="ECO:0000313" key="1">
    <source>
        <dbReference type="EMBL" id="ABY34270.1"/>
    </source>
</evidence>
<name>A9WIH0_CHLAA</name>